<dbReference type="EMBL" id="JBBNAF010000007">
    <property type="protein sequence ID" value="KAK9128420.1"/>
    <property type="molecule type" value="Genomic_DNA"/>
</dbReference>
<comment type="caution">
    <text evidence="1">The sequence shown here is derived from an EMBL/GenBank/DDBJ whole genome shotgun (WGS) entry which is preliminary data.</text>
</comment>
<dbReference type="Proteomes" id="UP001420932">
    <property type="component" value="Unassembled WGS sequence"/>
</dbReference>
<name>A0AAP0J7G0_9MAGN</name>
<sequence length="451" mass="51985">MKGLQNYRFTSVFFEFYCKIIFENGSRMNSVVTYLDLVLLQSQSESIVTSLVLSDLYVRHLFKGVGSFTGVIFPGCLLMIQLRFSHWICLGLRQLENCLAFYKEVGKFETKASQLGFSFLELTTSNICRVSFCEIVERRETVCSEQCFCSRSERRVNTKYTKQNRLAMKPSLYYASAALHSVKIKMTSPGPSYLVPYDFFLFMRPKAQMRYYSDKKRAIIYERGQRGCLKISQQFYANGHISKEWEKVEVVKLCHTKNLIEILVFRKPRQHNMSWSFVAETFVYELSNFINRVIMDGVPLVCTKSGGIVLLCTTNVMLTHGTNPHSGITSKASRILLCGSLRKFISMSAYISDSNSDVAKWFNDLTQSNVVFNRTIIKVVIASSVMFSLRSKGRSSFQMPNDRMPPISAVTLQYERVVYQSKQTLDIVIYFVLLDSYNQKRFRYGINAFHL</sequence>
<accession>A0AAP0J7G0</accession>
<dbReference type="AlphaFoldDB" id="A0AAP0J7G0"/>
<evidence type="ECO:0000313" key="1">
    <source>
        <dbReference type="EMBL" id="KAK9128420.1"/>
    </source>
</evidence>
<organism evidence="1 2">
    <name type="scientific">Stephania yunnanensis</name>
    <dbReference type="NCBI Taxonomy" id="152371"/>
    <lineage>
        <taxon>Eukaryota</taxon>
        <taxon>Viridiplantae</taxon>
        <taxon>Streptophyta</taxon>
        <taxon>Embryophyta</taxon>
        <taxon>Tracheophyta</taxon>
        <taxon>Spermatophyta</taxon>
        <taxon>Magnoliopsida</taxon>
        <taxon>Ranunculales</taxon>
        <taxon>Menispermaceae</taxon>
        <taxon>Menispermoideae</taxon>
        <taxon>Cissampelideae</taxon>
        <taxon>Stephania</taxon>
    </lineage>
</organism>
<keyword evidence="2" id="KW-1185">Reference proteome</keyword>
<proteinExistence type="predicted"/>
<protein>
    <submittedName>
        <fullName evidence="1">Uncharacterized protein</fullName>
    </submittedName>
</protein>
<evidence type="ECO:0000313" key="2">
    <source>
        <dbReference type="Proteomes" id="UP001420932"/>
    </source>
</evidence>
<reference evidence="1 2" key="1">
    <citation type="submission" date="2024-01" db="EMBL/GenBank/DDBJ databases">
        <title>Genome assemblies of Stephania.</title>
        <authorList>
            <person name="Yang L."/>
        </authorList>
    </citation>
    <scope>NUCLEOTIDE SEQUENCE [LARGE SCALE GENOMIC DNA]</scope>
    <source>
        <strain evidence="1">YNDBR</strain>
        <tissue evidence="1">Leaf</tissue>
    </source>
</reference>
<gene>
    <name evidence="1" type="ORF">Syun_017217</name>
</gene>